<reference evidence="2" key="1">
    <citation type="submission" date="2022-10" db="EMBL/GenBank/DDBJ databases">
        <title>Tapping the CABI collections for fungal endophytes: first genome assemblies for Collariella, Neodidymelliopsis, Ascochyta clinopodiicola, Didymella pomorum, Didymosphaeria variabile, Neocosmospora piperis and Neocucurbitaria cava.</title>
        <authorList>
            <person name="Hill R."/>
        </authorList>
    </citation>
    <scope>NUCLEOTIDE SEQUENCE</scope>
    <source>
        <strain evidence="2">IMI 355091</strain>
    </source>
</reference>
<dbReference type="AlphaFoldDB" id="A0A9W9D828"/>
<evidence type="ECO:0000313" key="2">
    <source>
        <dbReference type="EMBL" id="KAJ4404616.1"/>
    </source>
</evidence>
<dbReference type="EMBL" id="JAPEVA010000041">
    <property type="protein sequence ID" value="KAJ4404616.1"/>
    <property type="molecule type" value="Genomic_DNA"/>
</dbReference>
<accession>A0A9W9D828</accession>
<proteinExistence type="predicted"/>
<evidence type="ECO:0000313" key="3">
    <source>
        <dbReference type="Proteomes" id="UP001140510"/>
    </source>
</evidence>
<dbReference type="Proteomes" id="UP001140510">
    <property type="component" value="Unassembled WGS sequence"/>
</dbReference>
<sequence>MAKKGKGRYARTKGYNQEAYRQAITNLEREWTGREKTCTLAWIWNHATEEERTACENLLKTKNVENTLHADAMKVPTEVKNATSPAPPAVANAARGRGADATGQPAAGGAGPDPQPDTGMTGTAGTPVGPVQSNARVNTTAFDYMPLREDMHRSLLALDEGDLDQAQERTLLEADLEYVASEGKW</sequence>
<comment type="caution">
    <text evidence="2">The sequence shown here is derived from an EMBL/GenBank/DDBJ whole genome shotgun (WGS) entry which is preliminary data.</text>
</comment>
<name>A0A9W9D828_9PLEO</name>
<organism evidence="2 3">
    <name type="scientific">Didymella pomorum</name>
    <dbReference type="NCBI Taxonomy" id="749634"/>
    <lineage>
        <taxon>Eukaryota</taxon>
        <taxon>Fungi</taxon>
        <taxon>Dikarya</taxon>
        <taxon>Ascomycota</taxon>
        <taxon>Pezizomycotina</taxon>
        <taxon>Dothideomycetes</taxon>
        <taxon>Pleosporomycetidae</taxon>
        <taxon>Pleosporales</taxon>
        <taxon>Pleosporineae</taxon>
        <taxon>Didymellaceae</taxon>
        <taxon>Didymella</taxon>
    </lineage>
</organism>
<feature type="region of interest" description="Disordered" evidence="1">
    <location>
        <begin position="79"/>
        <end position="133"/>
    </location>
</feature>
<evidence type="ECO:0000256" key="1">
    <source>
        <dbReference type="SAM" id="MobiDB-lite"/>
    </source>
</evidence>
<keyword evidence="3" id="KW-1185">Reference proteome</keyword>
<gene>
    <name evidence="2" type="ORF">N0V91_005766</name>
</gene>
<protein>
    <submittedName>
        <fullName evidence="2">Uncharacterized protein</fullName>
    </submittedName>
</protein>